<feature type="non-terminal residue" evidence="1">
    <location>
        <position position="63"/>
    </location>
</feature>
<protein>
    <submittedName>
        <fullName evidence="1">Copper amine oxidase</fullName>
    </submittedName>
</protein>
<organism evidence="1 2">
    <name type="scientific">Aestuariibaculum suncheonense</name>
    <dbReference type="NCBI Taxonomy" id="1028745"/>
    <lineage>
        <taxon>Bacteria</taxon>
        <taxon>Pseudomonadati</taxon>
        <taxon>Bacteroidota</taxon>
        <taxon>Flavobacteriia</taxon>
        <taxon>Flavobacteriales</taxon>
        <taxon>Flavobacteriaceae</taxon>
    </lineage>
</organism>
<dbReference type="EMBL" id="JACVXC010000084">
    <property type="protein sequence ID" value="MBD0837096.1"/>
    <property type="molecule type" value="Genomic_DNA"/>
</dbReference>
<evidence type="ECO:0000313" key="1">
    <source>
        <dbReference type="EMBL" id="MBD0837096.1"/>
    </source>
</evidence>
<reference evidence="1" key="1">
    <citation type="journal article" date="2013" name="Int. J. Syst. Evol. Microbiol.">
        <title>Aestuariibaculum suncheonense gen. nov., sp. nov., a marine bacterium of the family Flavobacteriaceae isolated from a tidal flat and emended descriptions of the genera Gaetbulibacter and Tamlana.</title>
        <authorList>
            <person name="Jeong S.H."/>
            <person name="Park M.S."/>
            <person name="Jin H.M."/>
            <person name="Lee K."/>
            <person name="Park W."/>
            <person name="Jeon C.O."/>
        </authorList>
    </citation>
    <scope>NUCLEOTIDE SEQUENCE</scope>
    <source>
        <strain evidence="1">SC17</strain>
    </source>
</reference>
<proteinExistence type="predicted"/>
<dbReference type="AlphaFoldDB" id="A0A8J6QND4"/>
<name>A0A8J6QND4_9FLAO</name>
<reference evidence="1" key="2">
    <citation type="submission" date="2020-09" db="EMBL/GenBank/DDBJ databases">
        <authorList>
            <person name="Wu Z."/>
        </authorList>
    </citation>
    <scope>NUCLEOTIDE SEQUENCE</scope>
    <source>
        <strain evidence="1">SC17</strain>
    </source>
</reference>
<evidence type="ECO:0000313" key="2">
    <source>
        <dbReference type="Proteomes" id="UP000602057"/>
    </source>
</evidence>
<comment type="caution">
    <text evidence="1">The sequence shown here is derived from an EMBL/GenBank/DDBJ whole genome shotgun (WGS) entry which is preliminary data.</text>
</comment>
<dbReference type="Proteomes" id="UP000602057">
    <property type="component" value="Unassembled WGS sequence"/>
</dbReference>
<accession>A0A8J6QND4</accession>
<gene>
    <name evidence="1" type="ORF">ICJ84_16850</name>
</gene>
<keyword evidence="2" id="KW-1185">Reference proteome</keyword>
<sequence>MFSAHAALAALTMQKGIDGAKDFEAAAAELNENTDDITAAVESVYGAEGAAQFKEIWSSHIGY</sequence>